<evidence type="ECO:0000313" key="6">
    <source>
        <dbReference type="Proteomes" id="UP000027778"/>
    </source>
</evidence>
<reference evidence="5 6" key="1">
    <citation type="submission" date="2014-06" db="EMBL/GenBank/DDBJ databases">
        <title>Draft genome sequence of Bacillus gaemokensis JCM 15801 (MCCC 1A00707).</title>
        <authorList>
            <person name="Lai Q."/>
            <person name="Liu Y."/>
            <person name="Shao Z."/>
        </authorList>
    </citation>
    <scope>NUCLEOTIDE SEQUENCE [LARGE SCALE GENOMIC DNA]</scope>
    <source>
        <strain evidence="5 6">JCM 15801</strain>
    </source>
</reference>
<dbReference type="Pfam" id="PF00144">
    <property type="entry name" value="Beta-lactamase"/>
    <property type="match status" value="1"/>
</dbReference>
<feature type="chain" id="PRO_5001690802" evidence="3">
    <location>
        <begin position="26"/>
        <end position="694"/>
    </location>
</feature>
<dbReference type="EMBL" id="JOTM01000086">
    <property type="protein sequence ID" value="KEK21192.1"/>
    <property type="molecule type" value="Genomic_DNA"/>
</dbReference>
<dbReference type="RefSeq" id="WP_033679127.1">
    <property type="nucleotide sequence ID" value="NZ_JOTM01000086.1"/>
</dbReference>
<feature type="signal peptide" evidence="3">
    <location>
        <begin position="1"/>
        <end position="25"/>
    </location>
</feature>
<comment type="subcellular location">
    <subcellularLocation>
        <location evidence="1">Membrane</location>
    </subcellularLocation>
</comment>
<dbReference type="GO" id="GO:0016020">
    <property type="term" value="C:membrane"/>
    <property type="evidence" value="ECO:0007669"/>
    <property type="project" value="UniProtKB-SubCell"/>
</dbReference>
<comment type="caution">
    <text evidence="5">The sequence shown here is derived from an EMBL/GenBank/DDBJ whole genome shotgun (WGS) entry which is preliminary data.</text>
</comment>
<proteinExistence type="predicted"/>
<name>A0A073K3Z4_9BACI</name>
<dbReference type="AlphaFoldDB" id="A0A073K3Z4"/>
<dbReference type="STRING" id="574375.AZF08_22665"/>
<keyword evidence="2" id="KW-0472">Membrane</keyword>
<evidence type="ECO:0000313" key="5">
    <source>
        <dbReference type="EMBL" id="KEK21192.1"/>
    </source>
</evidence>
<dbReference type="SUPFAM" id="SSF56601">
    <property type="entry name" value="beta-lactamase/transpeptidase-like"/>
    <property type="match status" value="1"/>
</dbReference>
<gene>
    <name evidence="5" type="ORF">BAGA_28800</name>
</gene>
<dbReference type="InterPro" id="IPR050491">
    <property type="entry name" value="AmpC-like"/>
</dbReference>
<dbReference type="PANTHER" id="PTHR46825:SF11">
    <property type="entry name" value="PENICILLIN-BINDING PROTEIN 4"/>
    <property type="match status" value="1"/>
</dbReference>
<dbReference type="InterPro" id="IPR001466">
    <property type="entry name" value="Beta-lactam-related"/>
</dbReference>
<protein>
    <submittedName>
        <fullName evidence="5">Beta-lactamase</fullName>
    </submittedName>
</protein>
<dbReference type="InterPro" id="IPR012338">
    <property type="entry name" value="Beta-lactam/transpept-like"/>
</dbReference>
<keyword evidence="6" id="KW-1185">Reference proteome</keyword>
<keyword evidence="3" id="KW-0732">Signal</keyword>
<feature type="domain" description="Beta-lactamase-related" evidence="4">
    <location>
        <begin position="56"/>
        <end position="385"/>
    </location>
</feature>
<evidence type="ECO:0000256" key="2">
    <source>
        <dbReference type="ARBA" id="ARBA00023136"/>
    </source>
</evidence>
<dbReference type="Gene3D" id="3.40.710.10">
    <property type="entry name" value="DD-peptidase/beta-lactamase superfamily"/>
    <property type="match status" value="1"/>
</dbReference>
<sequence length="694" mass="75885">MKNKLSGVLAATLALTMTLPTGAIASSNSKTPVVANQEVASQELEKIAAEKAALLTKSHGTTSVQYALIDNGKLILSGQTGKNDMEGEQRLTKDTIYGVGSVSKMYAAAAVMKLVDEGKVDLDAPVVHYVPDFKMKDERYKRITPRMLLNHSSGLQGSTFSNVYLFNDNDTYAHDVLLRQLSNQSLKADPGAFSVYCNDGFTLAEILVERVSGMSFTEFLHQKFTKPLKLNHTKTPQDKWEDEKRAGLYFPAYQEQLPIESMNVIGSGGISSTAEDMVRFSQLFMGQGKGILSDKAVKAMEQEEYKKGMWPGDGDNILNYGLGWDSVKLYPFSEYGIKGLAKGGDTALQHAILVVLPEQKMAAAVLSSGGQSSTNQLMATQLLLAALKEKGTIKDIKPNKSFGKPIKAKMPQDVAKKAGFYGNSGSHFKIEITKNGELFLPSNRKEKYVYTANGSFINKKGTSKLNFVTEKNGRTYLRESTYQSTPGLGQDVLTHYLAEKLEDNVLSKKTAAAWAKREGVKFYLVNEKFSSAEYLVEPKILTTQITRKEGLAGYWDGRKITGPNTAAHQLQIPVMNGRDTTETHFYTEDGNEYMEMNGLLYVSGSNVKPLDSGQLSKVTLQANGHAKWFTIPQAAAGKTMTVTLSSKSSFAVYDEKGVCVNFTVVSGNNKVKLPNNGTVVFAGAPNSEFAITLN</sequence>
<evidence type="ECO:0000256" key="3">
    <source>
        <dbReference type="SAM" id="SignalP"/>
    </source>
</evidence>
<evidence type="ECO:0000259" key="4">
    <source>
        <dbReference type="Pfam" id="PF00144"/>
    </source>
</evidence>
<accession>A0A073K3Z4</accession>
<dbReference type="eggNOG" id="COG1680">
    <property type="taxonomic scope" value="Bacteria"/>
</dbReference>
<organism evidence="5 6">
    <name type="scientific">Bacillus gaemokensis</name>
    <dbReference type="NCBI Taxonomy" id="574375"/>
    <lineage>
        <taxon>Bacteria</taxon>
        <taxon>Bacillati</taxon>
        <taxon>Bacillota</taxon>
        <taxon>Bacilli</taxon>
        <taxon>Bacillales</taxon>
        <taxon>Bacillaceae</taxon>
        <taxon>Bacillus</taxon>
        <taxon>Bacillus cereus group</taxon>
    </lineage>
</organism>
<dbReference type="Proteomes" id="UP000027778">
    <property type="component" value="Unassembled WGS sequence"/>
</dbReference>
<dbReference type="PANTHER" id="PTHR46825">
    <property type="entry name" value="D-ALANYL-D-ALANINE-CARBOXYPEPTIDASE/ENDOPEPTIDASE AMPH"/>
    <property type="match status" value="1"/>
</dbReference>
<dbReference type="OrthoDB" id="9797709at2"/>
<evidence type="ECO:0000256" key="1">
    <source>
        <dbReference type="ARBA" id="ARBA00004370"/>
    </source>
</evidence>